<evidence type="ECO:0000313" key="6">
    <source>
        <dbReference type="EMBL" id="SVC79862.1"/>
    </source>
</evidence>
<dbReference type="GO" id="GO:0005524">
    <property type="term" value="F:ATP binding"/>
    <property type="evidence" value="ECO:0007669"/>
    <property type="project" value="UniProtKB-KW"/>
</dbReference>
<protein>
    <recommendedName>
        <fullName evidence="5">GHMP kinase N-terminal domain-containing protein</fullName>
    </recommendedName>
</protein>
<accession>A0A382Q5W9</accession>
<dbReference type="PANTHER" id="PTHR43527:SF2">
    <property type="entry name" value="4-DIPHOSPHOCYTIDYL-2-C-METHYL-D-ERYTHRITOL KINASE, CHLOROPLASTIC"/>
    <property type="match status" value="1"/>
</dbReference>
<feature type="non-terminal residue" evidence="6">
    <location>
        <position position="216"/>
    </location>
</feature>
<keyword evidence="2" id="KW-0547">Nucleotide-binding</keyword>
<evidence type="ECO:0000259" key="5">
    <source>
        <dbReference type="Pfam" id="PF00288"/>
    </source>
</evidence>
<proteinExistence type="predicted"/>
<evidence type="ECO:0000256" key="3">
    <source>
        <dbReference type="ARBA" id="ARBA00022777"/>
    </source>
</evidence>
<keyword evidence="4" id="KW-0067">ATP-binding</keyword>
<dbReference type="PANTHER" id="PTHR43527">
    <property type="entry name" value="4-DIPHOSPHOCYTIDYL-2-C-METHYL-D-ERYTHRITOL KINASE, CHLOROPLASTIC"/>
    <property type="match status" value="1"/>
</dbReference>
<dbReference type="AlphaFoldDB" id="A0A382Q5W9"/>
<sequence>MSFDKINSWAKINLSLNVIKRFRSKYHKIESLITFVEIFDEIKIRFLKGKKNKIYFTGKFAKGIGKNNTISKLLNLLEKKKIIKNLKFEIVIKKNIPQKSGMGGGSMNASSILKYFIKKKIINISSKKIQELAYKVGSDVVLGLEKKNSILFKNGKVGRVDNKNNFYVLIVKPNIDYSTKSIYAGVKKYSKSRYINKNKLFFKTSNLIQSNNDLEN</sequence>
<dbReference type="InterPro" id="IPR014721">
    <property type="entry name" value="Ribsml_uS5_D2-typ_fold_subgr"/>
</dbReference>
<dbReference type="InterPro" id="IPR006204">
    <property type="entry name" value="GHMP_kinase_N_dom"/>
</dbReference>
<keyword evidence="1" id="KW-0808">Transferase</keyword>
<feature type="domain" description="GHMP kinase N-terminal" evidence="5">
    <location>
        <begin position="68"/>
        <end position="141"/>
    </location>
</feature>
<keyword evidence="3" id="KW-0418">Kinase</keyword>
<dbReference type="Pfam" id="PF00288">
    <property type="entry name" value="GHMP_kinases_N"/>
    <property type="match status" value="1"/>
</dbReference>
<gene>
    <name evidence="6" type="ORF">METZ01_LOCUS332716</name>
</gene>
<dbReference type="Gene3D" id="3.30.230.10">
    <property type="match status" value="1"/>
</dbReference>
<dbReference type="EMBL" id="UINC01111557">
    <property type="protein sequence ID" value="SVC79862.1"/>
    <property type="molecule type" value="Genomic_DNA"/>
</dbReference>
<name>A0A382Q5W9_9ZZZZ</name>
<reference evidence="6" key="1">
    <citation type="submission" date="2018-05" db="EMBL/GenBank/DDBJ databases">
        <authorList>
            <person name="Lanie J.A."/>
            <person name="Ng W.-L."/>
            <person name="Kazmierczak K.M."/>
            <person name="Andrzejewski T.M."/>
            <person name="Davidsen T.M."/>
            <person name="Wayne K.J."/>
            <person name="Tettelin H."/>
            <person name="Glass J.I."/>
            <person name="Rusch D."/>
            <person name="Podicherti R."/>
            <person name="Tsui H.-C.T."/>
            <person name="Winkler M.E."/>
        </authorList>
    </citation>
    <scope>NUCLEOTIDE SEQUENCE</scope>
</reference>
<dbReference type="GO" id="GO:0050515">
    <property type="term" value="F:4-(cytidine 5'-diphospho)-2-C-methyl-D-erythritol kinase activity"/>
    <property type="evidence" value="ECO:0007669"/>
    <property type="project" value="TreeGrafter"/>
</dbReference>
<evidence type="ECO:0000256" key="4">
    <source>
        <dbReference type="ARBA" id="ARBA00022840"/>
    </source>
</evidence>
<evidence type="ECO:0000256" key="1">
    <source>
        <dbReference type="ARBA" id="ARBA00022679"/>
    </source>
</evidence>
<dbReference type="InterPro" id="IPR020568">
    <property type="entry name" value="Ribosomal_Su5_D2-typ_SF"/>
</dbReference>
<dbReference type="SUPFAM" id="SSF54211">
    <property type="entry name" value="Ribosomal protein S5 domain 2-like"/>
    <property type="match status" value="1"/>
</dbReference>
<organism evidence="6">
    <name type="scientific">marine metagenome</name>
    <dbReference type="NCBI Taxonomy" id="408172"/>
    <lineage>
        <taxon>unclassified sequences</taxon>
        <taxon>metagenomes</taxon>
        <taxon>ecological metagenomes</taxon>
    </lineage>
</organism>
<evidence type="ECO:0000256" key="2">
    <source>
        <dbReference type="ARBA" id="ARBA00022741"/>
    </source>
</evidence>